<evidence type="ECO:0000256" key="1">
    <source>
        <dbReference type="ARBA" id="ARBA00005947"/>
    </source>
</evidence>
<evidence type="ECO:0000313" key="4">
    <source>
        <dbReference type="EMBL" id="HEC78084.1"/>
    </source>
</evidence>
<dbReference type="PRINTS" id="PR01270">
    <property type="entry name" value="HDASUPER"/>
</dbReference>
<dbReference type="InterPro" id="IPR023801">
    <property type="entry name" value="His_deacetylse_dom"/>
</dbReference>
<dbReference type="GO" id="GO:0016787">
    <property type="term" value="F:hydrolase activity"/>
    <property type="evidence" value="ECO:0007669"/>
    <property type="project" value="UniProtKB-KW"/>
</dbReference>
<name>A0A9C9JZT8_UNCW3</name>
<dbReference type="InterPro" id="IPR023696">
    <property type="entry name" value="Ureohydrolase_dom_sf"/>
</dbReference>
<feature type="domain" description="Histone deacetylase" evidence="3">
    <location>
        <begin position="16"/>
        <end position="275"/>
    </location>
</feature>
<dbReference type="AlphaFoldDB" id="A0A9C9JZT8"/>
<dbReference type="InterPro" id="IPR000286">
    <property type="entry name" value="HDACs"/>
</dbReference>
<dbReference type="EMBL" id="DRIG01000032">
    <property type="protein sequence ID" value="HEC78084.1"/>
    <property type="molecule type" value="Genomic_DNA"/>
</dbReference>
<dbReference type="Proteomes" id="UP000885826">
    <property type="component" value="Unassembled WGS sequence"/>
</dbReference>
<dbReference type="InterPro" id="IPR037138">
    <property type="entry name" value="His_deacetylse_dom_sf"/>
</dbReference>
<dbReference type="GO" id="GO:0004407">
    <property type="term" value="F:histone deacetylase activity"/>
    <property type="evidence" value="ECO:0007669"/>
    <property type="project" value="InterPro"/>
</dbReference>
<sequence>MDFVFSWDYRVDIGVHVFRTEKYGLIHDKLKEEGIITESNLFEPEMPDRDDLLKIVSEEYLDDLLNIRLTARTFPSEMPVNKAIIEAQRLCCGGSFLAAQRARKGGACYHIGGGFHHAFYDHAEGFCYFNDVVFAAVKMLEQGIGRIAVIDCDLHQGNGTARFFQDEKRVFTFSIHQEYLYPKKERSDLDIGLDMGVGDDEYLSELNRGLDALYENFMPELIIYLAGADPYVFDQLGNLRLTIDGLKKRDETVVRRAFDKKIPLAVVLGGGYAEMLDDTVEIHCNTARVIHEQEKKDN</sequence>
<dbReference type="PANTHER" id="PTHR10625:SF19">
    <property type="entry name" value="HISTONE DEACETYLASE 12"/>
    <property type="match status" value="1"/>
</dbReference>
<dbReference type="CDD" id="cd09993">
    <property type="entry name" value="HDAC_classIV"/>
    <property type="match status" value="1"/>
</dbReference>
<accession>A0A9C9JZT8</accession>
<dbReference type="SUPFAM" id="SSF52768">
    <property type="entry name" value="Arginase/deacetylase"/>
    <property type="match status" value="1"/>
</dbReference>
<dbReference type="PANTHER" id="PTHR10625">
    <property type="entry name" value="HISTONE DEACETYLASE HDAC1-RELATED"/>
    <property type="match status" value="1"/>
</dbReference>
<proteinExistence type="inferred from homology"/>
<dbReference type="GO" id="GO:0040029">
    <property type="term" value="P:epigenetic regulation of gene expression"/>
    <property type="evidence" value="ECO:0007669"/>
    <property type="project" value="TreeGrafter"/>
</dbReference>
<evidence type="ECO:0000313" key="5">
    <source>
        <dbReference type="Proteomes" id="UP000885826"/>
    </source>
</evidence>
<protein>
    <submittedName>
        <fullName evidence="4">Histone deacetylase</fullName>
    </submittedName>
</protein>
<evidence type="ECO:0000256" key="2">
    <source>
        <dbReference type="ARBA" id="ARBA00022801"/>
    </source>
</evidence>
<reference evidence="4" key="1">
    <citation type="journal article" date="2020" name="mSystems">
        <title>Genome- and Community-Level Interaction Insights into Carbon Utilization and Element Cycling Functions of Hydrothermarchaeota in Hydrothermal Sediment.</title>
        <authorList>
            <person name="Zhou Z."/>
            <person name="Liu Y."/>
            <person name="Xu W."/>
            <person name="Pan J."/>
            <person name="Luo Z.H."/>
            <person name="Li M."/>
        </authorList>
    </citation>
    <scope>NUCLEOTIDE SEQUENCE</scope>
    <source>
        <strain evidence="4">HyVt-388</strain>
    </source>
</reference>
<comment type="caution">
    <text evidence="4">The sequence shown here is derived from an EMBL/GenBank/DDBJ whole genome shotgun (WGS) entry which is preliminary data.</text>
</comment>
<dbReference type="Pfam" id="PF00850">
    <property type="entry name" value="Hist_deacetyl"/>
    <property type="match status" value="1"/>
</dbReference>
<gene>
    <name evidence="4" type="ORF">ENI34_02955</name>
</gene>
<keyword evidence="2" id="KW-0378">Hydrolase</keyword>
<comment type="similarity">
    <text evidence="1">Belongs to the histone deacetylase family.</text>
</comment>
<dbReference type="Gene3D" id="3.40.800.20">
    <property type="entry name" value="Histone deacetylase domain"/>
    <property type="match status" value="1"/>
</dbReference>
<dbReference type="InterPro" id="IPR044150">
    <property type="entry name" value="HDAC_classIV"/>
</dbReference>
<evidence type="ECO:0000259" key="3">
    <source>
        <dbReference type="Pfam" id="PF00850"/>
    </source>
</evidence>
<organism evidence="4 5">
    <name type="scientific">candidate division WOR-3 bacterium</name>
    <dbReference type="NCBI Taxonomy" id="2052148"/>
    <lineage>
        <taxon>Bacteria</taxon>
        <taxon>Bacteria division WOR-3</taxon>
    </lineage>
</organism>